<feature type="region of interest" description="Disordered" evidence="2">
    <location>
        <begin position="1026"/>
        <end position="1069"/>
    </location>
</feature>
<feature type="compositionally biased region" description="Basic and acidic residues" evidence="2">
    <location>
        <begin position="423"/>
        <end position="446"/>
    </location>
</feature>
<feature type="region of interest" description="Disordered" evidence="2">
    <location>
        <begin position="1937"/>
        <end position="1962"/>
    </location>
</feature>
<feature type="region of interest" description="Disordered" evidence="2">
    <location>
        <begin position="1482"/>
        <end position="1513"/>
    </location>
</feature>
<feature type="region of interest" description="Disordered" evidence="2">
    <location>
        <begin position="739"/>
        <end position="851"/>
    </location>
</feature>
<feature type="region of interest" description="Disordered" evidence="2">
    <location>
        <begin position="3639"/>
        <end position="3688"/>
    </location>
</feature>
<reference evidence="5" key="2">
    <citation type="submission" date="2025-08" db="UniProtKB">
        <authorList>
            <consortium name="RefSeq"/>
        </authorList>
    </citation>
    <scope>IDENTIFICATION</scope>
</reference>
<feature type="compositionally biased region" description="Polar residues" evidence="2">
    <location>
        <begin position="6050"/>
        <end position="6066"/>
    </location>
</feature>
<feature type="compositionally biased region" description="Polar residues" evidence="2">
    <location>
        <begin position="781"/>
        <end position="794"/>
    </location>
</feature>
<feature type="region of interest" description="Disordered" evidence="2">
    <location>
        <begin position="1691"/>
        <end position="1734"/>
    </location>
</feature>
<feature type="compositionally biased region" description="Polar residues" evidence="2">
    <location>
        <begin position="761"/>
        <end position="773"/>
    </location>
</feature>
<feature type="region of interest" description="Disordered" evidence="2">
    <location>
        <begin position="1394"/>
        <end position="1420"/>
    </location>
</feature>
<evidence type="ECO:0000256" key="2">
    <source>
        <dbReference type="SAM" id="MobiDB-lite"/>
    </source>
</evidence>
<feature type="compositionally biased region" description="Polar residues" evidence="2">
    <location>
        <begin position="841"/>
        <end position="851"/>
    </location>
</feature>
<feature type="domain" description="Fibrous sheath-interacting protein 2 C-terminal" evidence="3">
    <location>
        <begin position="3822"/>
        <end position="4383"/>
    </location>
</feature>
<feature type="compositionally biased region" description="Polar residues" evidence="2">
    <location>
        <begin position="6140"/>
        <end position="6154"/>
    </location>
</feature>
<dbReference type="OrthoDB" id="8197715at2759"/>
<dbReference type="Proteomes" id="UP001652642">
    <property type="component" value="Chromosome 2"/>
</dbReference>
<feature type="domain" description="Fibrous sheath-interacting protein 2 C-terminal" evidence="3">
    <location>
        <begin position="4731"/>
        <end position="5040"/>
    </location>
</feature>
<dbReference type="RefSeq" id="XP_020670029.2">
    <property type="nucleotide sequence ID" value="XM_020814370.2"/>
</dbReference>
<feature type="region of interest" description="Disordered" evidence="2">
    <location>
        <begin position="395"/>
        <end position="572"/>
    </location>
</feature>
<dbReference type="Pfam" id="PF15783">
    <property type="entry name" value="FSIP2"/>
    <property type="match status" value="3"/>
</dbReference>
<gene>
    <name evidence="5" type="primary">FSIP2</name>
</gene>
<feature type="region of interest" description="Disordered" evidence="2">
    <location>
        <begin position="5116"/>
        <end position="5150"/>
    </location>
</feature>
<reference evidence="4" key="1">
    <citation type="submission" date="2025-05" db="UniProtKB">
        <authorList>
            <consortium name="RefSeq"/>
        </authorList>
    </citation>
    <scope>NUCLEOTIDE SEQUENCE [LARGE SCALE GENOMIC DNA]</scope>
</reference>
<feature type="region of interest" description="Disordered" evidence="2">
    <location>
        <begin position="58"/>
        <end position="77"/>
    </location>
</feature>
<feature type="region of interest" description="Disordered" evidence="2">
    <location>
        <begin position="1609"/>
        <end position="1634"/>
    </location>
</feature>
<organism evidence="4 5">
    <name type="scientific">Pogona vitticeps</name>
    <name type="common">central bearded dragon</name>
    <dbReference type="NCBI Taxonomy" id="103695"/>
    <lineage>
        <taxon>Eukaryota</taxon>
        <taxon>Metazoa</taxon>
        <taxon>Chordata</taxon>
        <taxon>Craniata</taxon>
        <taxon>Vertebrata</taxon>
        <taxon>Euteleostomi</taxon>
        <taxon>Lepidosauria</taxon>
        <taxon>Squamata</taxon>
        <taxon>Bifurcata</taxon>
        <taxon>Unidentata</taxon>
        <taxon>Episquamata</taxon>
        <taxon>Toxicofera</taxon>
        <taxon>Iguania</taxon>
        <taxon>Acrodonta</taxon>
        <taxon>Agamidae</taxon>
        <taxon>Amphibolurinae</taxon>
        <taxon>Pogona</taxon>
    </lineage>
</organism>
<proteinExistence type="predicted"/>
<feature type="compositionally biased region" description="Polar residues" evidence="2">
    <location>
        <begin position="1708"/>
        <end position="1717"/>
    </location>
</feature>
<dbReference type="PANTHER" id="PTHR21856:SF7">
    <property type="entry name" value="FIBROUS SHEATH-INTERACTING PROTEIN 2"/>
    <property type="match status" value="1"/>
</dbReference>
<feature type="region of interest" description="Disordered" evidence="2">
    <location>
        <begin position="4485"/>
        <end position="4529"/>
    </location>
</feature>
<feature type="region of interest" description="Disordered" evidence="2">
    <location>
        <begin position="2978"/>
        <end position="3013"/>
    </location>
</feature>
<feature type="compositionally biased region" description="Low complexity" evidence="2">
    <location>
        <begin position="6035"/>
        <end position="6049"/>
    </location>
</feature>
<feature type="compositionally biased region" description="Acidic residues" evidence="2">
    <location>
        <begin position="6018"/>
        <end position="6028"/>
    </location>
</feature>
<feature type="region of interest" description="Disordered" evidence="2">
    <location>
        <begin position="6010"/>
        <end position="6099"/>
    </location>
</feature>
<feature type="coiled-coil region" evidence="1">
    <location>
        <begin position="354"/>
        <end position="381"/>
    </location>
</feature>
<evidence type="ECO:0000313" key="4">
    <source>
        <dbReference type="Proteomes" id="UP001652642"/>
    </source>
</evidence>
<dbReference type="PANTHER" id="PTHR21856">
    <property type="entry name" value="FIBROUS SHEATH-INTERACTING PROTEIN 2"/>
    <property type="match status" value="1"/>
</dbReference>
<dbReference type="GeneID" id="110090648"/>
<feature type="compositionally biased region" description="Low complexity" evidence="2">
    <location>
        <begin position="536"/>
        <end position="547"/>
    </location>
</feature>
<accession>A0A6J0VH24</accession>
<feature type="coiled-coil region" evidence="1">
    <location>
        <begin position="283"/>
        <end position="317"/>
    </location>
</feature>
<feature type="region of interest" description="Disordered" evidence="2">
    <location>
        <begin position="1084"/>
        <end position="1113"/>
    </location>
</feature>
<feature type="compositionally biased region" description="Low complexity" evidence="2">
    <location>
        <begin position="1084"/>
        <end position="1093"/>
    </location>
</feature>
<dbReference type="InterPro" id="IPR031554">
    <property type="entry name" value="FSIP2_C"/>
</dbReference>
<keyword evidence="4" id="KW-1185">Reference proteome</keyword>
<feature type="compositionally biased region" description="Low complexity" evidence="2">
    <location>
        <begin position="1410"/>
        <end position="1420"/>
    </location>
</feature>
<protein>
    <submittedName>
        <fullName evidence="5">Fibrous sheath-interacting protein 2</fullName>
    </submittedName>
</protein>
<feature type="compositionally biased region" description="Basic and acidic residues" evidence="2">
    <location>
        <begin position="1100"/>
        <end position="1110"/>
    </location>
</feature>
<evidence type="ECO:0000259" key="3">
    <source>
        <dbReference type="Pfam" id="PF15783"/>
    </source>
</evidence>
<sequence>MLGFVIQHRDYYFKMLRAPWKNARVTMVGVGARESYNNGSESSRTAAQRCQLKGTFSAGSKETPLSLPFPPPTRAKMTYPNRGVTKAAMRHYLTESARTALDALEPEEDVVDMGPGKQMPVVGPNQILDMPLFAKIPFLPGSNTMFYTTNLGEKLYQPSATFDLSDPYCKVMAPRYKSLHDPHLRAYYKRKDNLRRLKKAGQITDKNKVVCSLKEFNEYRQYLTSLKLEFEKHYMREQKMLEKQVTKLQEANLLPEGADTSKYRDWMLKEERPTILEQEAVMRNRYLELINQELEKLEQLAEENRHLALAQDDAKKQGSEKRRQLLLRKKMEEEWRKKEMMLLMKIGDDVKREAKIEEQRRKSKEEKLKRKQNMLEKKMAHHLKKLQEQFQREGFLPPGRLFPGAAPEDHGPPAKRLASMGKKSKDDTGKAARPDQKLEGLPEEKGPGLPEGGIPAGQTSQTSLSKAQSSTKPSLVMLPPESEAVPRKSASSHEQETVLDEQESSKKEDLVDSEAGESLLPPGFGSKVSLSRAKEGGSVASLAGGSLNTQSADLGPGAAESTDDQVAPSASGAALSTGGAASACGSAAGGGSKTSCCGSAGCGSKTSCCGSAGCGSTKSCCGSAGCGSKKSCCGSAGCGSSKKSCCGSAGCGSTKCCGSAGCGSSKSCCGSGGCGSTKCCGSAGCGSSKSCCGSAGCGSTKLCCGSAGCGSTKSCCGSGGCCSNKCCGSAGCGTSNGKGTGGSDSSGSSSKHRADGRNSKRPFSSSNGAHQPNRTPPKASTKMTMSSAVSQHTVSEGPGKVKHKKRATLMFSQCEPETLLKERSSSKKRRVDKHKAEHRASTSQENDSESSYSAYLQRLLSNSDNSALRESLKGKVSTSELNSIIQNIMTWVVSAVTSILYPALTKFEERVRTRVYTISEESILSSDNSSSCSTCNEDFCSAYGSLPCTSARKVSFTDTTIKPTASSAREFHAARGKPTSLLSSKSSFTSFTKSTHISLDSDLFVGKFKRGKAAILWTPSKHSGLLSTTTTSMRSSKSDTHLAEMQKGAAEAPEKPIAASYHSKHKSTWPRGLFSKTDAATTTTATTSTTDLDQVPFSGGEHKPPHDSSDQRQSINLKDVESIFADLKSPLTQITATVLDDIFKQILGDLGCSACSVSLSVEILLESISENLLGSSPPGSPATGSVSRIASFVANDLVESVLGKLQSVAQKTYVETISKDDFAAKCKDMCVVAAGSHTLPDLAFWKDRMPLSLEFMCGIAEEIVQLILDKLKAFALSSQTKVSQFELFAKIKAIGIPLEQIYAAASPHTVESEAAAAIVKDTVRKIVSKTVASSETNIVQYVEEMVASILSYLQRWLSQEGTPLARESSILLQLINDVFNSLSTEKLQGIYPAAKGRASSKTPGEHHSPETVAAPETRETTVTTTTLFTAEMMMRKPFSPVNVPGMVVYPEAEVEKEEGGRHSSVAKERKVLIAEEEEGKVRCKSVGLESRQRSRPHPEDEFPDPDGKSEPNHLEKMESCLENFVQEAIFCSLEGQQTVDLSSGAKGAIGPLEQALKKMEEDLKEGEGSPIISLLRNVLNEMFQRVWAEQPLWPATATTPSSLVHVGLSKQHLEDQPPSKGPRPEFSGCPPVSEADIRGLASDLVKTAFQKILQATQTDPQDLRSRHSTLVITDILPLKEPTEAGRGLPTVHFKDPEMTFESGGHLSGGTQTTTPQEDPTKAGQPEQNPPSKPDLARDLVEIFITKLECFVTSKVESQLGLDVQSLKTSAGSDVCSAIQQELQRILASRHGSLPSCLEEIFNSYSNTLLAEKEKPEHALPLSYANLKSYAEDVARTMLKSLKHNLDKEVEKIPTPPVIFSESIVASHIVSLVFTIVAPREHDNEEAPSHFLWGESVLEKLLRKNAAYKRNLQIQIQNTVETFLNEIYHTIMLGLGGSSSPRSGPEKFQNLPGERSQVPKAGDDQALPTTAMVKSDVSVVSSDLVDIILEDLSFGLAAALHKKGPLSARLQSLLFELIQKSFEPFAPLTDRRAKVGSQGEAGPQQLPELRDFSPEGIAKYLVDNISLRLETFAEEKLESQLSLNTHLEESRLPGRSCREKAKLAVQDSLSNLRLCAEKLTSTILKIIQKDLEREMLSCQNLLPYEDSASANEMVNDLLKVLSVQVALTENEVHKRVLKRIFRRRQPRERGASPLLAGVEDVLNQVTQRIMGNLGHWPGFQNDSLFIGPDSKSSAYQGVAETVSQMSAGGVAGEIVDGVLNKMYNVVADTLFSSSESGSGADSLSSDKALCSTEAPRLSGKPDLRKMTLALSQLQPPPQSLGEELVQTVLNRIALFAASNLEEVLPSSVRQKRKRHATFRCDMQAGDGLPGQPQSFSDDSESSLMRVNLSKSDLTVYAKDVVGKVLGTLMDEFKAEDYHRTTLRVNTLSSEQISRASNLVHSVVQDLRVTQHDRTDGLPSTQISFQFESTVKAPQGKPKGFFYEDFAAYLKQVLPKEGILKDIFEQQPWTDANINESLKMLQVAENIVSEVFMRIRDLEPSVCILKKIPGELSERLFCDHFKRAEAPGLFHSDSQTEIGSIARDIVASVFENVHKCLACSVPAGPEKDTFLRRKDRTALRGSGRVHKHRFTQPEFPFYNVSLKGAMDTIDKIAKETVECVLVMLETFVARHFRRDFKCNFFEIVKFPLESLSFAQLTRSLDSLSTQVGNVAETTMEAFRNKLQGSIGKGTLPTLGSAHNFLDFSKLGGAITRECVEMALRQVQMLQAELGVYANNAVSGILEIIKRTLDRELVQKEATLFSSSSESLVLSETVSVMLDRCNESLTEITSELMVENLQLEMSGRAFARDKTLVQDLAVSPVKTTSKKYRRIDVRDTFPPINVPGMVVYSEEEAEVQEEVPSKFPSVYKSSEWDVHFPPDRYKYTSFSAVTPWSRPPGRRRQNRGSNQHRLDFLEDEWLPRESSIPEGSVLEKLFKKAAESEATPGLSKAGPQSKGGLAHHRPRQEKRAEPLGRGPALRIPDSTCYSAICPLKLGQTAETIVSTLLGELGLENESQKVRPLSHRKEKSPRLGASGSSVLADAKQKRASLLNHWEKRQGDYSSEETNGMMMESCLVTREGSSLLSKWESKQFVLRPKSPERHKDLALLACSHIPDPCEIHLLANHIVLSVIKELISFRPKDASDETASWPAWKQELLQSESRWLQERIWRSSYFATARKPSSCLEVLWEPLTLTVVSNVLLTISNPSIRYNARERNELFENHLSVFCSVDASCPEDGPDRGPKSSFVNIKELAFQISEVIVGTLCERRVLHEGINKQGSSRTKRSKYIYIPPLCLADFDDVYHLLVKEVGRLLCLETEWRGKFVDSGRAGDRLLQRHDSVSPVCFSRASRGDCRGPEDLSGAACLSTMHQLAWKNPRLSSVASNLDSFIRSLKSGESKRLVNKVLCIILDSLWPDQSQGGFSGSFWDTQNKMPYQEAGLPSKKNNLSSSVCPHASKLSHNMLSGNLGLSPKSVVLLDVVSEKLIRSLLDKCLMTDHFTGPFAFDEFPEEEQLYDVRKGTGAEEPFPCSGRELEAHRVDSSTSVFSYNIKYTEEPWVETQSRPPSYESALDLLAHTLVKPVMTELSLSLDPPAYMKPFSKKAVGFTQPSSRKARGHTFPKKHGRHAKSGAYSSLPRGRKLEPKGAFPGRGPIRRGAHERNRSILDTAVQHRAFDSRRMAPAGPPAARKPFPSTCTKQTYRREVVTVTGHGDHGRRQGDFSVIYSSLFLEEVTSQLLIKIFSSLQGKYSSDSCINLREMNTLFVNALVEEFKRAGVGVLPRAEEKWFFPSVDSQTVDRIVDSIVREFGFQLAADRDIGRDVETLAGRASEIILMEILDYQLPPLLCTRLPQSFYKNLKAEQIIRRIEPCIYFPKTPKPKRHSPPTYITILSQKYLERVINRLVAQLFPPSEGTPPKEEKRGLSEADFDELCTHMIQQVMKSISKHKIWVAKKDDQCRLHSEKEIQGMVDSVYRNMLEKSGSPLSVQKEVTCRNSGLIDSLTSFIIQEITQHHLQTFFSKDQHAVGTQGPEALSENIVQTVLGSIMEPSVSRAELFPTKSLEDIVSRVLSKIFGISADQKDSVKGQREFELAKVAKRLASSINLQFGRAAVTGNRKGDEHNLGAPLTDVMDDVVDSVCDVMSKERGAAPEDGLSSARENTIFENIKLLVGKQITDNLLHPLFSGGVSKGSASAPHPEDVHGKVDEDAFLETQEENESSSPFSTFLSSGFLKDFLMGLLSKIFPSTPPREAAIPWEERLLLSEAEIDTLSSQLLDDVRRKLLKHEIRVAQEGEPEQYEYSEDEVQRMTDSLCGKIIQKSGSLEAAQREVENKSRGLIDRIASFLIAEVLQKHFQPFVSGEEPLPPTDRAAAGDSMTGGLEIYRTAIKPLDLRQATQEEKRGSPASSFLKEIASQLLSKLSSALSDMSLSASGDHLGEAAVRLAQSLTKELEKAQLHVREGPEVPLGSPPPETSRRSPSKKAERGWLPEGSANDEREMSPHQTVAFSFEEAPDQLLQSACPPSMAEAMSLIKERLSVDLEDPEMKPPEIYTTVLSYPVLEAIVDRLLSQIFPSFSSSSPGSGQGEGPFEPELRNKVAQIKKDIMEEVLKQAIWTSTYGSQEEVGISEEAVENMVESVYCDVLHEVLLRQPFPEDRDNLSNLYVTQIACFIINEMFKYHLQSWVPQRQPPRTGDLPETRLTVFPCSLLEKMLHQLLEKIFPTPDSIAACLGKQVDFSEEDFLEMAVNLKNYIIAEISAHEIKLENVSERIPNMDQETEEDIAHSVYNQILQKYPSSNELQDTLSDPRNSAVPEAASMVIREILNFHLHPFLSGSDASNSECLQWQAARHPFSRRIYSALFLEDIVVAFFCKILSSPNILPYAKDSHLSEGGMRDLVVKLVHALVMEFKMLEVKVVHPAGEESSFPQAPVDDVIQTSNAIYEKLLQQCGSELEVFKAFQNNSSMLAEKLALLMIREISGFQLMPLFTGDTSTYLFSFLEAETIVDRVETILPEPPSSGSMFGEMFGKILHRIFPSWTSGGSADSHDPTTGTVVKRGLPRMLMKEEEGAPAGKSFQSFVGNLYKTVCERSRSPDRKHGSTTTEDHPPLKLPSPPRQSDLSSTLTAKTTGWTIHHVKLGGGEPQLTQIEDSGGIYSSTFLQDVFSGLISKLLSSTPSVSGHEKKEAEAEPPVKTLVESLLKEFAKSPVKVLQVPDGGPPPLGVEKMEVAKIIHASLCGILQDQGSGGLIGTDQESQRLLVERLTSALKKEILGYRIQEMPAKTSQVPLCKPFEFGEMAQKVLREMKKTSPSPLVSRPGPLLVSHRFIHEVLAFLLSKILPLPTAASTSADIEDQCAEFDFVHMKLLSKVMSELSKDQNTEVQYLDRVQPNRVVSQTVANSIYNHLLPEFGSPSAVEKCIKAGCTILLERIAEFVLQEVSGNKMQEYFLEEQNRQREAVEAERELEERYEEDPKPVKAKTQLRSHLKGLSIIILEEVAARLLSKIFCTFPMDNVDERDLDSVREVARRIINSLQGLISKNKLKVRQPDDMEDLDSEDSQTVGEVVDSVYTDILQHSSSETSLYEDLTNENQDFANRVACFMVSEISKRDFQSGSESEEESPSPSRAIKLESDKIIQKFLGDMEAEKAKKKSSGVQTPVVPVVFLEEILSRFLTSVFLAQYDLGIHEKSLSKTDVNEIVGLLKTSVEKEMSKNKIGLVASEDQPTLDPQLEEKVNQVVHSVISNVMEKSGSQQELYNDMTTNQVIFPEQVASIIINEISSCNMTNPVNENTQNETLSALELDRIVSKVIARVSCHMEPDEDNSLLELTGLSSTQAESIPEPDNLLESDDLPVKIVPHLGDKPLKIDPNLVSDHLAVLSIKTEPLNKLERMCISKTGMSLMELRRVSASGKSVCANVAVADANKKKERRPSLDMAGRLGVKPREAVCRNSFQSLVKPDIRRVELLKDVESKQDLILRLVVHDINEDQHRQSPSIDDSETDEEEQVLTEHRSFFFPPTAPPTDSTASVYSPSEYSRGSSLTQKKSMAPGRGFPSITISGASSDRSDRKESSISSTLPHISITTQSFVSQIPEVDEEVSVSSTPHPDPIKSPPVKASDASIQTEALDSNSLRNETSMEKVVVGMHLSRDTEETSGHLEITSVYQDKKIQDSVSEQPSEVEDGKVIKVTSSDAVVPQRRRSSVLRRVSNTWSKVFSRTSVVGEDKSAHGDRP</sequence>
<name>A0A6J0VH24_9SAUR</name>
<dbReference type="InParanoid" id="A0A6J0VH24"/>
<feature type="domain" description="Fibrous sheath-interacting protein 2 C-terminal" evidence="3">
    <location>
        <begin position="5249"/>
        <end position="6031"/>
    </location>
</feature>
<feature type="compositionally biased region" description="Basic residues" evidence="2">
    <location>
        <begin position="3645"/>
        <end position="3661"/>
    </location>
</feature>
<feature type="compositionally biased region" description="Basic and acidic residues" evidence="2">
    <location>
        <begin position="1490"/>
        <end position="1513"/>
    </location>
</feature>
<feature type="region of interest" description="Disordered" evidence="2">
    <location>
        <begin position="6114"/>
        <end position="6154"/>
    </location>
</feature>
<feature type="compositionally biased region" description="Polar residues" evidence="2">
    <location>
        <begin position="457"/>
        <end position="473"/>
    </location>
</feature>
<feature type="region of interest" description="Disordered" evidence="2">
    <location>
        <begin position="3053"/>
        <end position="3074"/>
    </location>
</feature>
<dbReference type="KEGG" id="pvt:110090648"/>
<dbReference type="GO" id="GO:0005739">
    <property type="term" value="C:mitochondrion"/>
    <property type="evidence" value="ECO:0007669"/>
    <property type="project" value="TreeGrafter"/>
</dbReference>
<keyword evidence="1" id="KW-0175">Coiled coil</keyword>
<dbReference type="CTD" id="401024"/>
<evidence type="ECO:0000313" key="5">
    <source>
        <dbReference type="RefSeq" id="XP_020670029.2"/>
    </source>
</evidence>
<dbReference type="InterPro" id="IPR038891">
    <property type="entry name" value="FSIP2"/>
</dbReference>
<evidence type="ECO:0000256" key="1">
    <source>
        <dbReference type="SAM" id="Coils"/>
    </source>
</evidence>
<feature type="compositionally biased region" description="Basic and acidic residues" evidence="2">
    <location>
        <begin position="5116"/>
        <end position="5134"/>
    </location>
</feature>